<keyword evidence="4" id="KW-1185">Reference proteome</keyword>
<evidence type="ECO:0000256" key="1">
    <source>
        <dbReference type="SAM" id="MobiDB-lite"/>
    </source>
</evidence>
<feature type="signal peptide" evidence="2">
    <location>
        <begin position="1"/>
        <end position="32"/>
    </location>
</feature>
<feature type="chain" id="PRO_5045573724" description="Lipoprotein" evidence="2">
    <location>
        <begin position="33"/>
        <end position="130"/>
    </location>
</feature>
<comment type="caution">
    <text evidence="3">The sequence shown here is derived from an EMBL/GenBank/DDBJ whole genome shotgun (WGS) entry which is preliminary data.</text>
</comment>
<dbReference type="EMBL" id="JBHSDR010000003">
    <property type="protein sequence ID" value="MFC4293769.1"/>
    <property type="molecule type" value="Genomic_DNA"/>
</dbReference>
<accession>A0ABV8RKJ2</accession>
<reference evidence="4" key="1">
    <citation type="journal article" date="2019" name="Int. J. Syst. Evol. Microbiol.">
        <title>The Global Catalogue of Microorganisms (GCM) 10K type strain sequencing project: providing services to taxonomists for standard genome sequencing and annotation.</title>
        <authorList>
            <consortium name="The Broad Institute Genomics Platform"/>
            <consortium name="The Broad Institute Genome Sequencing Center for Infectious Disease"/>
            <person name="Wu L."/>
            <person name="Ma J."/>
        </authorList>
    </citation>
    <scope>NUCLEOTIDE SEQUENCE [LARGE SCALE GENOMIC DNA]</scope>
    <source>
        <strain evidence="4">CGMCC 1.12989</strain>
    </source>
</reference>
<organism evidence="3 4">
    <name type="scientific">Novosphingobium tardum</name>
    <dbReference type="NCBI Taxonomy" id="1538021"/>
    <lineage>
        <taxon>Bacteria</taxon>
        <taxon>Pseudomonadati</taxon>
        <taxon>Pseudomonadota</taxon>
        <taxon>Alphaproteobacteria</taxon>
        <taxon>Sphingomonadales</taxon>
        <taxon>Sphingomonadaceae</taxon>
        <taxon>Novosphingobium</taxon>
    </lineage>
</organism>
<protein>
    <recommendedName>
        <fullName evidence="5">Lipoprotein</fullName>
    </recommendedName>
</protein>
<gene>
    <name evidence="3" type="ORF">ACFO0A_01715</name>
</gene>
<evidence type="ECO:0000313" key="4">
    <source>
        <dbReference type="Proteomes" id="UP001595828"/>
    </source>
</evidence>
<dbReference type="Proteomes" id="UP001595828">
    <property type="component" value="Unassembled WGS sequence"/>
</dbReference>
<sequence>MTRRRFSADRPQTAATVVLALALALTACGKKAASDASQGATGEVLPGSVSDAMLQTDRLRASAPLDPRSGAAPGDKTASDKGKPGKSAPTADADGGDASTTTTPSPAPSAAPQAKAAPKSGPGVDPNDGE</sequence>
<dbReference type="PROSITE" id="PS51257">
    <property type="entry name" value="PROKAR_LIPOPROTEIN"/>
    <property type="match status" value="1"/>
</dbReference>
<feature type="region of interest" description="Disordered" evidence="1">
    <location>
        <begin position="30"/>
        <end position="130"/>
    </location>
</feature>
<proteinExistence type="predicted"/>
<name>A0ABV8RKJ2_9SPHN</name>
<dbReference type="RefSeq" id="WP_379537254.1">
    <property type="nucleotide sequence ID" value="NZ_JBHSDR010000003.1"/>
</dbReference>
<evidence type="ECO:0000313" key="3">
    <source>
        <dbReference type="EMBL" id="MFC4293769.1"/>
    </source>
</evidence>
<evidence type="ECO:0008006" key="5">
    <source>
        <dbReference type="Google" id="ProtNLM"/>
    </source>
</evidence>
<keyword evidence="2" id="KW-0732">Signal</keyword>
<evidence type="ECO:0000256" key="2">
    <source>
        <dbReference type="SAM" id="SignalP"/>
    </source>
</evidence>
<feature type="compositionally biased region" description="Low complexity" evidence="1">
    <location>
        <begin position="87"/>
        <end position="123"/>
    </location>
</feature>